<keyword evidence="6" id="KW-1185">Reference proteome</keyword>
<dbReference type="PANTHER" id="PTHR44591:SF24">
    <property type="entry name" value="PROTEIN-GLUTAMATE METHYLESTERASE_PROTEIN-GLUTAMINE GLUTAMINASE 1"/>
    <property type="match status" value="1"/>
</dbReference>
<dbReference type="InterPro" id="IPR001789">
    <property type="entry name" value="Sig_transdc_resp-reg_receiver"/>
</dbReference>
<dbReference type="InterPro" id="IPR050595">
    <property type="entry name" value="Bact_response_regulator"/>
</dbReference>
<dbReference type="CDD" id="cd17910">
    <property type="entry name" value="CheC_ClassII"/>
    <property type="match status" value="1"/>
</dbReference>
<evidence type="ECO:0000313" key="6">
    <source>
        <dbReference type="Proteomes" id="UP000663555"/>
    </source>
</evidence>
<sequence length="348" mass="37942">MTTETLTRILICDDSAFARKQMARSLPAGLNTHVLFAGDGAEALELLREEKADLLFLDLNMPNMDGYEVLERAQSEDLPVITIVVSGDIQPEARQRVSTLGAIGFIKKPTDTELVQNLLREYGLYPPQSDLTCKLASEDCMTASAASLAKDSALTLPDYLQELANVAMGRSTDLLARLLDVFIKQPIPKVGFLANSELQQAISAARDSGTYSTVCQGFTGAGLAGEALLIFSDSSLAEMAQMLDYESTSSDSVRTEVLMDMSSILFGAFLKGFGDQLDLNIGLGRPAVLGHQRQVSELLQHHRTQDEQLLCIEIVYTLEGKNIQCDMLVLFTEASLAALGRYIEYLAD</sequence>
<accession>A0ABX7MQN2</accession>
<evidence type="ECO:0000313" key="5">
    <source>
        <dbReference type="EMBL" id="QSP94459.1"/>
    </source>
</evidence>
<protein>
    <submittedName>
        <fullName evidence="5">Response regulator</fullName>
    </submittedName>
</protein>
<dbReference type="EMBL" id="CP071247">
    <property type="protein sequence ID" value="QSP94459.1"/>
    <property type="molecule type" value="Genomic_DNA"/>
</dbReference>
<evidence type="ECO:0000256" key="3">
    <source>
        <dbReference type="PROSITE-ProRule" id="PRU00169"/>
    </source>
</evidence>
<name>A0ABX7MQN2_9GAMM</name>
<dbReference type="SUPFAM" id="SSF103039">
    <property type="entry name" value="CheC-like"/>
    <property type="match status" value="1"/>
</dbReference>
<dbReference type="InterPro" id="IPR028976">
    <property type="entry name" value="CheC-like_sf"/>
</dbReference>
<reference evidence="5 6" key="1">
    <citation type="submission" date="2021-03" db="EMBL/GenBank/DDBJ databases">
        <title>Genome sequencing of Marinobacter sp. LPB0319.</title>
        <authorList>
            <person name="Kim J."/>
        </authorList>
    </citation>
    <scope>NUCLEOTIDE SEQUENCE [LARGE SCALE GENOMIC DNA]</scope>
    <source>
        <strain evidence="5 6">LPB0319</strain>
    </source>
</reference>
<dbReference type="SUPFAM" id="SSF52172">
    <property type="entry name" value="CheY-like"/>
    <property type="match status" value="1"/>
</dbReference>
<proteinExistence type="predicted"/>
<dbReference type="Pfam" id="PF00072">
    <property type="entry name" value="Response_reg"/>
    <property type="match status" value="1"/>
</dbReference>
<dbReference type="Proteomes" id="UP000663555">
    <property type="component" value="Chromosome"/>
</dbReference>
<evidence type="ECO:0000259" key="4">
    <source>
        <dbReference type="PROSITE" id="PS50110"/>
    </source>
</evidence>
<keyword evidence="2 3" id="KW-0597">Phosphoprotein</keyword>
<feature type="modified residue" description="4-aspartylphosphate" evidence="3">
    <location>
        <position position="58"/>
    </location>
</feature>
<evidence type="ECO:0000256" key="2">
    <source>
        <dbReference type="ARBA" id="ARBA00022553"/>
    </source>
</evidence>
<feature type="domain" description="Response regulatory" evidence="4">
    <location>
        <begin position="8"/>
        <end position="123"/>
    </location>
</feature>
<organism evidence="5 6">
    <name type="scientific">Marinobacter salinisoli</name>
    <dbReference type="NCBI Taxonomy" id="2769486"/>
    <lineage>
        <taxon>Bacteria</taxon>
        <taxon>Pseudomonadati</taxon>
        <taxon>Pseudomonadota</taxon>
        <taxon>Gammaproteobacteria</taxon>
        <taxon>Pseudomonadales</taxon>
        <taxon>Marinobacteraceae</taxon>
        <taxon>Marinobacter</taxon>
    </lineage>
</organism>
<evidence type="ECO:0000256" key="1">
    <source>
        <dbReference type="ARBA" id="ARBA00022500"/>
    </source>
</evidence>
<gene>
    <name evidence="5" type="ORF">LPB19_14960</name>
</gene>
<dbReference type="PANTHER" id="PTHR44591">
    <property type="entry name" value="STRESS RESPONSE REGULATOR PROTEIN 1"/>
    <property type="match status" value="1"/>
</dbReference>
<dbReference type="Gene3D" id="3.40.50.2300">
    <property type="match status" value="1"/>
</dbReference>
<dbReference type="Gene3D" id="3.40.1550.10">
    <property type="entry name" value="CheC-like"/>
    <property type="match status" value="1"/>
</dbReference>
<dbReference type="CDD" id="cd17593">
    <property type="entry name" value="REC_CheC-like"/>
    <property type="match status" value="1"/>
</dbReference>
<keyword evidence="1" id="KW-0145">Chemotaxis</keyword>
<dbReference type="SMART" id="SM00448">
    <property type="entry name" value="REC"/>
    <property type="match status" value="1"/>
</dbReference>
<dbReference type="PROSITE" id="PS50110">
    <property type="entry name" value="RESPONSE_REGULATORY"/>
    <property type="match status" value="1"/>
</dbReference>
<dbReference type="InterPro" id="IPR011006">
    <property type="entry name" value="CheY-like_superfamily"/>
</dbReference>